<name>A0A2K4YCL1_9MYCO</name>
<organism evidence="1 2">
    <name type="scientific">Mycobacterium ahvazicum</name>
    <dbReference type="NCBI Taxonomy" id="1964395"/>
    <lineage>
        <taxon>Bacteria</taxon>
        <taxon>Bacillati</taxon>
        <taxon>Actinomycetota</taxon>
        <taxon>Actinomycetes</taxon>
        <taxon>Mycobacteriales</taxon>
        <taxon>Mycobacteriaceae</taxon>
        <taxon>Mycobacterium</taxon>
        <taxon>Mycobacterium simiae complex</taxon>
    </lineage>
</organism>
<protein>
    <submittedName>
        <fullName evidence="1">Uncharacterized protein</fullName>
    </submittedName>
</protein>
<dbReference type="AlphaFoldDB" id="A0A2K4YCL1"/>
<accession>A0A2K4YCL1</accession>
<evidence type="ECO:0000313" key="2">
    <source>
        <dbReference type="Proteomes" id="UP000236318"/>
    </source>
</evidence>
<gene>
    <name evidence="1" type="ORF">MAAFP003_3201</name>
</gene>
<evidence type="ECO:0000313" key="1">
    <source>
        <dbReference type="EMBL" id="SOX54525.1"/>
    </source>
</evidence>
<dbReference type="Proteomes" id="UP000236318">
    <property type="component" value="Unassembled WGS sequence"/>
</dbReference>
<keyword evidence="2" id="KW-1185">Reference proteome</keyword>
<dbReference type="EMBL" id="FXEG02000003">
    <property type="protein sequence ID" value="SOX54525.1"/>
    <property type="molecule type" value="Genomic_DNA"/>
</dbReference>
<sequence>MVNNQFSREASFFGQRFRSSQQRQKIWLEQCGDSPTFFKSLWLTIRMEFPILKWSQPYAQVTMQL</sequence>
<comment type="caution">
    <text evidence="1">The sequence shown here is derived from an EMBL/GenBank/DDBJ whole genome shotgun (WGS) entry which is preliminary data.</text>
</comment>
<reference evidence="1" key="1">
    <citation type="submission" date="2018-01" db="EMBL/GenBank/DDBJ databases">
        <authorList>
            <consortium name="Urmite Genomes"/>
        </authorList>
    </citation>
    <scope>NUCLEOTIDE SEQUENCE [LARGE SCALE GENOMIC DNA]</scope>
    <source>
        <strain evidence="1">AFP003</strain>
    </source>
</reference>
<proteinExistence type="predicted"/>